<dbReference type="Proteomes" id="UP000006844">
    <property type="component" value="Chromosome"/>
</dbReference>
<dbReference type="AlphaFoldDB" id="E8V4K8"/>
<accession>E8V4K8</accession>
<evidence type="ECO:0000313" key="2">
    <source>
        <dbReference type="Proteomes" id="UP000006844"/>
    </source>
</evidence>
<gene>
    <name evidence="1" type="ordered locus">AciPR4_4084</name>
</gene>
<dbReference type="HOGENOM" id="CLU_2345698_0_0_0"/>
<dbReference type="STRING" id="401053.AciPR4_4084"/>
<organism evidence="1 2">
    <name type="scientific">Terriglobus saanensis (strain ATCC BAA-1853 / DSM 23119 / SP1PR4)</name>
    <dbReference type="NCBI Taxonomy" id="401053"/>
    <lineage>
        <taxon>Bacteria</taxon>
        <taxon>Pseudomonadati</taxon>
        <taxon>Acidobacteriota</taxon>
        <taxon>Terriglobia</taxon>
        <taxon>Terriglobales</taxon>
        <taxon>Acidobacteriaceae</taxon>
        <taxon>Terriglobus</taxon>
    </lineage>
</organism>
<dbReference type="EMBL" id="CP002467">
    <property type="protein sequence ID" value="ADV84832.1"/>
    <property type="molecule type" value="Genomic_DNA"/>
</dbReference>
<dbReference type="RefSeq" id="WP_013570562.1">
    <property type="nucleotide sequence ID" value="NC_014963.1"/>
</dbReference>
<proteinExistence type="predicted"/>
<dbReference type="KEGG" id="tsa:AciPR4_4084"/>
<evidence type="ECO:0000313" key="1">
    <source>
        <dbReference type="EMBL" id="ADV84832.1"/>
    </source>
</evidence>
<protein>
    <recommendedName>
        <fullName evidence="3">Prevent-host-death family protein</fullName>
    </recommendedName>
</protein>
<keyword evidence="2" id="KW-1185">Reference proteome</keyword>
<reference evidence="1 2" key="1">
    <citation type="journal article" date="2012" name="Stand. Genomic Sci.">
        <title>Complete genome sequence of Terriglobus saanensis type strain SP1PR4(T), an Acidobacteria from tundra soil.</title>
        <authorList>
            <person name="Rawat S.R."/>
            <person name="Mannisto M.K."/>
            <person name="Starovoytov V."/>
            <person name="Goodwin L."/>
            <person name="Nolan M."/>
            <person name="Hauser L."/>
            <person name="Land M."/>
            <person name="Davenport K.W."/>
            <person name="Woyke T."/>
            <person name="Haggblom M.M."/>
        </authorList>
    </citation>
    <scope>NUCLEOTIDE SEQUENCE</scope>
    <source>
        <strain evidence="2">ATCC BAA-1853 / DSM 23119 / SP1PR4</strain>
    </source>
</reference>
<evidence type="ECO:0008006" key="3">
    <source>
        <dbReference type="Google" id="ProtNLM"/>
    </source>
</evidence>
<sequence length="97" mass="10942">MTIHVQEADVVRDFAKLMEHVRAGDRVELERAGEVIAVLHQPEDAPLRGRTAHEMIAILKAREEQGHPPALMDEAFAADVREGHELMNQPLEDGKWD</sequence>
<name>E8V4K8_TERSS</name>